<dbReference type="EMBL" id="BGZK01000376">
    <property type="protein sequence ID" value="GBP40076.1"/>
    <property type="molecule type" value="Genomic_DNA"/>
</dbReference>
<comment type="caution">
    <text evidence="2">The sequence shown here is derived from an EMBL/GenBank/DDBJ whole genome shotgun (WGS) entry which is preliminary data.</text>
</comment>
<dbReference type="Proteomes" id="UP000299102">
    <property type="component" value="Unassembled WGS sequence"/>
</dbReference>
<accession>A0A4C1VLZ3</accession>
<protein>
    <submittedName>
        <fullName evidence="2">Uncharacterized protein</fullName>
    </submittedName>
</protein>
<dbReference type="AlphaFoldDB" id="A0A4C1VLZ3"/>
<sequence length="111" mass="11807">MGVERATTYPGLGFGPNGPVAPLPDAVAVTALQTTPASAAHAAPSATTKPATKRSIVVAAFEFHRVETPFLIGLWIFFASIAKIVAILLLISMPVSVFIPTPTFRYRSQRK</sequence>
<gene>
    <name evidence="2" type="ORF">EVAR_33649_1</name>
</gene>
<keyword evidence="3" id="KW-1185">Reference proteome</keyword>
<dbReference type="OrthoDB" id="7310672at2759"/>
<feature type="transmembrane region" description="Helical" evidence="1">
    <location>
        <begin position="72"/>
        <end position="101"/>
    </location>
</feature>
<keyword evidence="1" id="KW-0812">Transmembrane</keyword>
<name>A0A4C1VLZ3_EUMVA</name>
<organism evidence="2 3">
    <name type="scientific">Eumeta variegata</name>
    <name type="common">Bagworm moth</name>
    <name type="synonym">Eumeta japonica</name>
    <dbReference type="NCBI Taxonomy" id="151549"/>
    <lineage>
        <taxon>Eukaryota</taxon>
        <taxon>Metazoa</taxon>
        <taxon>Ecdysozoa</taxon>
        <taxon>Arthropoda</taxon>
        <taxon>Hexapoda</taxon>
        <taxon>Insecta</taxon>
        <taxon>Pterygota</taxon>
        <taxon>Neoptera</taxon>
        <taxon>Endopterygota</taxon>
        <taxon>Lepidoptera</taxon>
        <taxon>Glossata</taxon>
        <taxon>Ditrysia</taxon>
        <taxon>Tineoidea</taxon>
        <taxon>Psychidae</taxon>
        <taxon>Oiketicinae</taxon>
        <taxon>Eumeta</taxon>
    </lineage>
</organism>
<evidence type="ECO:0000313" key="3">
    <source>
        <dbReference type="Proteomes" id="UP000299102"/>
    </source>
</evidence>
<keyword evidence="1" id="KW-0472">Membrane</keyword>
<reference evidence="2 3" key="1">
    <citation type="journal article" date="2019" name="Commun. Biol.">
        <title>The bagworm genome reveals a unique fibroin gene that provides high tensile strength.</title>
        <authorList>
            <person name="Kono N."/>
            <person name="Nakamura H."/>
            <person name="Ohtoshi R."/>
            <person name="Tomita M."/>
            <person name="Numata K."/>
            <person name="Arakawa K."/>
        </authorList>
    </citation>
    <scope>NUCLEOTIDE SEQUENCE [LARGE SCALE GENOMIC DNA]</scope>
</reference>
<keyword evidence="1" id="KW-1133">Transmembrane helix</keyword>
<evidence type="ECO:0000313" key="2">
    <source>
        <dbReference type="EMBL" id="GBP40076.1"/>
    </source>
</evidence>
<evidence type="ECO:0000256" key="1">
    <source>
        <dbReference type="SAM" id="Phobius"/>
    </source>
</evidence>
<proteinExistence type="predicted"/>